<organism evidence="2 3">
    <name type="scientific">Athelia psychrophila</name>
    <dbReference type="NCBI Taxonomy" id="1759441"/>
    <lineage>
        <taxon>Eukaryota</taxon>
        <taxon>Fungi</taxon>
        <taxon>Dikarya</taxon>
        <taxon>Basidiomycota</taxon>
        <taxon>Agaricomycotina</taxon>
        <taxon>Agaricomycetes</taxon>
        <taxon>Agaricomycetidae</taxon>
        <taxon>Atheliales</taxon>
        <taxon>Atheliaceae</taxon>
        <taxon>Athelia</taxon>
    </lineage>
</organism>
<gene>
    <name evidence="2" type="ORF">FIBSPDRAFT_244294</name>
</gene>
<dbReference type="Proteomes" id="UP000076532">
    <property type="component" value="Unassembled WGS sequence"/>
</dbReference>
<dbReference type="OrthoDB" id="2499604at2759"/>
<dbReference type="EMBL" id="KV417502">
    <property type="protein sequence ID" value="KZP28570.1"/>
    <property type="molecule type" value="Genomic_DNA"/>
</dbReference>
<dbReference type="AlphaFoldDB" id="A0A166RRF8"/>
<evidence type="ECO:0000313" key="3">
    <source>
        <dbReference type="Proteomes" id="UP000076532"/>
    </source>
</evidence>
<accession>A0A166RRF8</accession>
<keyword evidence="1" id="KW-1133">Transmembrane helix</keyword>
<name>A0A166RRF8_9AGAM</name>
<sequence length="138" mass="15760">MSSRSNSIGSMFHCLRLRCCSPRWLSSYLQVCFDSELANRIGLYSCAAAKLRELWIIPIFFILVTLLSMSVAFTLGWIFKLKRSQRCVLPFFTQTSCSSSIQKFRDGRVYVHEQQFAAHRVDAKSGCHRTSSQVGHGR</sequence>
<keyword evidence="3" id="KW-1185">Reference proteome</keyword>
<proteinExistence type="predicted"/>
<evidence type="ECO:0000313" key="2">
    <source>
        <dbReference type="EMBL" id="KZP28570.1"/>
    </source>
</evidence>
<keyword evidence="1" id="KW-0812">Transmembrane</keyword>
<feature type="transmembrane region" description="Helical" evidence="1">
    <location>
        <begin position="55"/>
        <end position="79"/>
    </location>
</feature>
<reference evidence="2 3" key="1">
    <citation type="journal article" date="2016" name="Mol. Biol. Evol.">
        <title>Comparative Genomics of Early-Diverging Mushroom-Forming Fungi Provides Insights into the Origins of Lignocellulose Decay Capabilities.</title>
        <authorList>
            <person name="Nagy L.G."/>
            <person name="Riley R."/>
            <person name="Tritt A."/>
            <person name="Adam C."/>
            <person name="Daum C."/>
            <person name="Floudas D."/>
            <person name="Sun H."/>
            <person name="Yadav J.S."/>
            <person name="Pangilinan J."/>
            <person name="Larsson K.H."/>
            <person name="Matsuura K."/>
            <person name="Barry K."/>
            <person name="Labutti K."/>
            <person name="Kuo R."/>
            <person name="Ohm R.A."/>
            <person name="Bhattacharya S.S."/>
            <person name="Shirouzu T."/>
            <person name="Yoshinaga Y."/>
            <person name="Martin F.M."/>
            <person name="Grigoriev I.V."/>
            <person name="Hibbett D.S."/>
        </authorList>
    </citation>
    <scope>NUCLEOTIDE SEQUENCE [LARGE SCALE GENOMIC DNA]</scope>
    <source>
        <strain evidence="2 3">CBS 109695</strain>
    </source>
</reference>
<protein>
    <submittedName>
        <fullName evidence="2">Uncharacterized protein</fullName>
    </submittedName>
</protein>
<evidence type="ECO:0000256" key="1">
    <source>
        <dbReference type="SAM" id="Phobius"/>
    </source>
</evidence>
<keyword evidence="1" id="KW-0472">Membrane</keyword>
<dbReference type="STRING" id="436010.A0A166RRF8"/>